<feature type="region of interest" description="Disordered" evidence="1">
    <location>
        <begin position="55"/>
        <end position="91"/>
    </location>
</feature>
<accession>A0A6V7LWX3</accession>
<protein>
    <submittedName>
        <fullName evidence="2">Uncharacterized protein</fullName>
    </submittedName>
</protein>
<sequence length="91" mass="10883">MWLGRPPFPTSIKDHPPARIPPHPSHLKSRQHRRRYQLRWWLKLLAHWKCYGEPGWRWETQGKPAQARREDQNRSRDKQGMSSQAHVTDAA</sequence>
<dbReference type="AlphaFoldDB" id="A0A6V7LWX3"/>
<gene>
    <name evidence="2" type="ORF">BBRV_LOCUS117744</name>
</gene>
<evidence type="ECO:0000313" key="2">
    <source>
        <dbReference type="EMBL" id="CAD1580705.1"/>
    </source>
</evidence>
<feature type="compositionally biased region" description="Polar residues" evidence="1">
    <location>
        <begin position="80"/>
        <end position="91"/>
    </location>
</feature>
<feature type="compositionally biased region" description="Basic and acidic residues" evidence="1">
    <location>
        <begin position="67"/>
        <end position="79"/>
    </location>
</feature>
<organism evidence="2">
    <name type="scientific">Bracon brevicornis</name>
    <dbReference type="NCBI Taxonomy" id="1563983"/>
    <lineage>
        <taxon>Eukaryota</taxon>
        <taxon>Metazoa</taxon>
        <taxon>Ecdysozoa</taxon>
        <taxon>Arthropoda</taxon>
        <taxon>Hexapoda</taxon>
        <taxon>Insecta</taxon>
        <taxon>Pterygota</taxon>
        <taxon>Neoptera</taxon>
        <taxon>Endopterygota</taxon>
        <taxon>Hymenoptera</taxon>
        <taxon>Apocrita</taxon>
        <taxon>Ichneumonoidea</taxon>
        <taxon>Braconidae</taxon>
        <taxon>Braconinae</taxon>
        <taxon>Bracon</taxon>
    </lineage>
</organism>
<dbReference type="EMBL" id="CADCXW020000345">
    <property type="protein sequence ID" value="CAD1580705.1"/>
    <property type="molecule type" value="Genomic_DNA"/>
</dbReference>
<evidence type="ECO:0000256" key="1">
    <source>
        <dbReference type="SAM" id="MobiDB-lite"/>
    </source>
</evidence>
<name>A0A6V7LWX3_9HYME</name>
<proteinExistence type="predicted"/>
<feature type="region of interest" description="Disordered" evidence="1">
    <location>
        <begin position="1"/>
        <end position="32"/>
    </location>
</feature>
<reference evidence="2" key="1">
    <citation type="submission" date="2020-07" db="EMBL/GenBank/DDBJ databases">
        <authorList>
            <person name="Ferguson B K."/>
        </authorList>
    </citation>
    <scope>NUCLEOTIDE SEQUENCE</scope>
    <source>
        <strain evidence="2">L06</strain>
    </source>
</reference>